<feature type="signal peptide" evidence="1">
    <location>
        <begin position="1"/>
        <end position="16"/>
    </location>
</feature>
<evidence type="ECO:0008006" key="4">
    <source>
        <dbReference type="Google" id="ProtNLM"/>
    </source>
</evidence>
<proteinExistence type="predicted"/>
<reference evidence="2 3" key="1">
    <citation type="submission" date="2013-05" db="EMBL/GenBank/DDBJ databases">
        <title>Draft genome of the parasitic nematode Anyclostoma ceylanicum.</title>
        <authorList>
            <person name="Mitreva M."/>
        </authorList>
    </citation>
    <scope>NUCLEOTIDE SEQUENCE [LARGE SCALE GENOMIC DNA]</scope>
</reference>
<protein>
    <recommendedName>
        <fullName evidence="4">Saposin B-type domain-containing protein</fullName>
    </recommendedName>
</protein>
<gene>
    <name evidence="2" type="ORF">ANCCEY_08582</name>
</gene>
<dbReference type="AlphaFoldDB" id="A0A0D6LJW1"/>
<evidence type="ECO:0000313" key="2">
    <source>
        <dbReference type="EMBL" id="EPB72345.1"/>
    </source>
</evidence>
<accession>A0A0D6LJW1</accession>
<keyword evidence="3" id="KW-1185">Reference proteome</keyword>
<organism evidence="2 3">
    <name type="scientific">Ancylostoma ceylanicum</name>
    <dbReference type="NCBI Taxonomy" id="53326"/>
    <lineage>
        <taxon>Eukaryota</taxon>
        <taxon>Metazoa</taxon>
        <taxon>Ecdysozoa</taxon>
        <taxon>Nematoda</taxon>
        <taxon>Chromadorea</taxon>
        <taxon>Rhabditida</taxon>
        <taxon>Rhabditina</taxon>
        <taxon>Rhabditomorpha</taxon>
        <taxon>Strongyloidea</taxon>
        <taxon>Ancylostomatidae</taxon>
        <taxon>Ancylostomatinae</taxon>
        <taxon>Ancylostoma</taxon>
    </lineage>
</organism>
<name>A0A0D6LJW1_9BILA</name>
<feature type="chain" id="PRO_5002306991" description="Saposin B-type domain-containing protein" evidence="1">
    <location>
        <begin position="17"/>
        <end position="147"/>
    </location>
</feature>
<keyword evidence="1" id="KW-0732">Signal</keyword>
<evidence type="ECO:0000256" key="1">
    <source>
        <dbReference type="SAM" id="SignalP"/>
    </source>
</evidence>
<sequence length="147" mass="16650">MNFLPVIFVLSMMVFAGVTLVARKNVGSCLAMCKVMLDLYGRVETTVEEDKLTQRLLNFCIENSEAMKDFKMNVQLFSANHSSEAPMSTEVIYWTTADCPNLCSRLTQAIMTNKKLGEYRGQSEKPYKAVRFCENFDYTGKGQKLGE</sequence>
<evidence type="ECO:0000313" key="3">
    <source>
        <dbReference type="Proteomes" id="UP000054495"/>
    </source>
</evidence>
<dbReference type="Proteomes" id="UP000054495">
    <property type="component" value="Unassembled WGS sequence"/>
</dbReference>
<dbReference type="EMBL" id="KE125053">
    <property type="protein sequence ID" value="EPB72345.1"/>
    <property type="molecule type" value="Genomic_DNA"/>
</dbReference>